<sequence length="311" mass="37348">MRIYIFSLVIGLFCISCRQEPKLYWGEKQMLQQIITMKDSLPKYPHDKQIKYIVFMRLSYPYEFYLDDILIRHSTEQHSHPIIELNPYLLENGKHKIRVQFPAEDSKNLNADDEIYFIRTKKDLDDRNFFNFNIENYTKDEIQIFDFKTSSHSTWEKEIEITELPYQIRGWNEGEDLSKWNQIELEQKVIAFYKKLRILLNNGEVEEFMNLSKFKDFETTITIYDTPEDFEADIYYNKIALEEECKGNMLPIEKYKMKLYGDGKLVKLENAEGEFKNYSVLASNSKKYGKSYWGVMLYKPKNSNDFIIIRR</sequence>
<dbReference type="RefSeq" id="WP_146106105.1">
    <property type="nucleotide sequence ID" value="NZ_PSZM01000046.1"/>
</dbReference>
<dbReference type="Proteomes" id="UP000238042">
    <property type="component" value="Unassembled WGS sequence"/>
</dbReference>
<dbReference type="EMBL" id="PSZM01000046">
    <property type="protein sequence ID" value="PQL90328.1"/>
    <property type="molecule type" value="Genomic_DNA"/>
</dbReference>
<comment type="caution">
    <text evidence="1">The sequence shown here is derived from an EMBL/GenBank/DDBJ whole genome shotgun (WGS) entry which is preliminary data.</text>
</comment>
<dbReference type="AlphaFoldDB" id="A0A2S8A702"/>
<name>A0A2S8A702_9FLAO</name>
<accession>A0A2S8A702</accession>
<evidence type="ECO:0000313" key="2">
    <source>
        <dbReference type="Proteomes" id="UP000238042"/>
    </source>
</evidence>
<evidence type="ECO:0000313" key="1">
    <source>
        <dbReference type="EMBL" id="PQL90328.1"/>
    </source>
</evidence>
<organism evidence="1 2">
    <name type="scientific">Apibacter adventoris</name>
    <dbReference type="NCBI Taxonomy" id="1679466"/>
    <lineage>
        <taxon>Bacteria</taxon>
        <taxon>Pseudomonadati</taxon>
        <taxon>Bacteroidota</taxon>
        <taxon>Flavobacteriia</taxon>
        <taxon>Flavobacteriales</taxon>
        <taxon>Weeksellaceae</taxon>
        <taxon>Apibacter</taxon>
    </lineage>
</organism>
<protein>
    <submittedName>
        <fullName evidence="1">Uncharacterized protein</fullName>
    </submittedName>
</protein>
<proteinExistence type="predicted"/>
<dbReference type="OrthoDB" id="1149023at2"/>
<gene>
    <name evidence="1" type="ORF">C4S77_10540</name>
</gene>
<reference evidence="1 2" key="1">
    <citation type="submission" date="2018-02" db="EMBL/GenBank/DDBJ databases">
        <title>Genome sequences of Apibacter spp., gut symbionts of Asian honey bees.</title>
        <authorList>
            <person name="Kwong W.K."/>
            <person name="Steele M.I."/>
            <person name="Moran N.A."/>
        </authorList>
    </citation>
    <scope>NUCLEOTIDE SEQUENCE [LARGE SCALE GENOMIC DNA]</scope>
    <source>
        <strain evidence="2">wkB301</strain>
    </source>
</reference>
<keyword evidence="2" id="KW-1185">Reference proteome</keyword>